<gene>
    <name evidence="1" type="ORF">ACFY05_42125</name>
</gene>
<dbReference type="EMBL" id="JBIAXI010000049">
    <property type="protein sequence ID" value="MFF4779434.1"/>
    <property type="molecule type" value="Genomic_DNA"/>
</dbReference>
<dbReference type="RefSeq" id="WP_387348205.1">
    <property type="nucleotide sequence ID" value="NZ_JBIAXI010000049.1"/>
</dbReference>
<organism evidence="1 2">
    <name type="scientific">Microtetraspora fusca</name>
    <dbReference type="NCBI Taxonomy" id="1997"/>
    <lineage>
        <taxon>Bacteria</taxon>
        <taxon>Bacillati</taxon>
        <taxon>Actinomycetota</taxon>
        <taxon>Actinomycetes</taxon>
        <taxon>Streptosporangiales</taxon>
        <taxon>Streptosporangiaceae</taxon>
        <taxon>Microtetraspora</taxon>
    </lineage>
</organism>
<name>A0ABW6VJ90_MICFU</name>
<evidence type="ECO:0000313" key="1">
    <source>
        <dbReference type="EMBL" id="MFF4779434.1"/>
    </source>
</evidence>
<proteinExistence type="predicted"/>
<keyword evidence="2" id="KW-1185">Reference proteome</keyword>
<accession>A0ABW6VJ90</accession>
<reference evidence="1 2" key="1">
    <citation type="submission" date="2024-10" db="EMBL/GenBank/DDBJ databases">
        <title>The Natural Products Discovery Center: Release of the First 8490 Sequenced Strains for Exploring Actinobacteria Biosynthetic Diversity.</title>
        <authorList>
            <person name="Kalkreuter E."/>
            <person name="Kautsar S.A."/>
            <person name="Yang D."/>
            <person name="Bader C.D."/>
            <person name="Teijaro C.N."/>
            <person name="Fluegel L."/>
            <person name="Davis C.M."/>
            <person name="Simpson J.R."/>
            <person name="Lauterbach L."/>
            <person name="Steele A.D."/>
            <person name="Gui C."/>
            <person name="Meng S."/>
            <person name="Li G."/>
            <person name="Viehrig K."/>
            <person name="Ye F."/>
            <person name="Su P."/>
            <person name="Kiefer A.F."/>
            <person name="Nichols A."/>
            <person name="Cepeda A.J."/>
            <person name="Yan W."/>
            <person name="Fan B."/>
            <person name="Jiang Y."/>
            <person name="Adhikari A."/>
            <person name="Zheng C.-J."/>
            <person name="Schuster L."/>
            <person name="Cowan T.M."/>
            <person name="Smanski M.J."/>
            <person name="Chevrette M.G."/>
            <person name="De Carvalho L.P.S."/>
            <person name="Shen B."/>
        </authorList>
    </citation>
    <scope>NUCLEOTIDE SEQUENCE [LARGE SCALE GENOMIC DNA]</scope>
    <source>
        <strain evidence="1 2">NPDC001281</strain>
    </source>
</reference>
<sequence>MTSPLQQLAEVWPLGTHVRHVQTGRTGTVALCPARDPMAADLLNGGRAGHAHMRTGEPIVFVDFGDPFPAWYRPTVLRRTTASGTRTVWRGKSKRNT</sequence>
<comment type="caution">
    <text evidence="1">The sequence shown here is derived from an EMBL/GenBank/DDBJ whole genome shotgun (WGS) entry which is preliminary data.</text>
</comment>
<protein>
    <submittedName>
        <fullName evidence="1">Uncharacterized protein</fullName>
    </submittedName>
</protein>
<evidence type="ECO:0000313" key="2">
    <source>
        <dbReference type="Proteomes" id="UP001602119"/>
    </source>
</evidence>
<dbReference type="Proteomes" id="UP001602119">
    <property type="component" value="Unassembled WGS sequence"/>
</dbReference>